<sequence>MRQPQTAPHLRAGLMDGGDDGLAPVSQRLHGLHHTLGHEGVQAGGGFVQKHERRVGQQLQGEAEIINNSPSLRTTKTIVRRRWIDVAPRLRRIRKKMEVEPSPEDAYKRLK</sequence>
<accession>A0AAW0U9G0</accession>
<feature type="region of interest" description="Disordered" evidence="1">
    <location>
        <begin position="1"/>
        <end position="25"/>
    </location>
</feature>
<protein>
    <submittedName>
        <fullName evidence="2">Uncharacterized protein</fullName>
    </submittedName>
</protein>
<comment type="caution">
    <text evidence="2">The sequence shown here is derived from an EMBL/GenBank/DDBJ whole genome shotgun (WGS) entry which is preliminary data.</text>
</comment>
<dbReference type="EMBL" id="JARAKH010000016">
    <property type="protein sequence ID" value="KAK8396421.1"/>
    <property type="molecule type" value="Genomic_DNA"/>
</dbReference>
<evidence type="ECO:0000313" key="2">
    <source>
        <dbReference type="EMBL" id="KAK8396421.1"/>
    </source>
</evidence>
<dbReference type="Proteomes" id="UP001487740">
    <property type="component" value="Unassembled WGS sequence"/>
</dbReference>
<evidence type="ECO:0000256" key="1">
    <source>
        <dbReference type="SAM" id="MobiDB-lite"/>
    </source>
</evidence>
<proteinExistence type="predicted"/>
<name>A0AAW0U9G0_SCYPA</name>
<organism evidence="2 3">
    <name type="scientific">Scylla paramamosain</name>
    <name type="common">Mud crab</name>
    <dbReference type="NCBI Taxonomy" id="85552"/>
    <lineage>
        <taxon>Eukaryota</taxon>
        <taxon>Metazoa</taxon>
        <taxon>Ecdysozoa</taxon>
        <taxon>Arthropoda</taxon>
        <taxon>Crustacea</taxon>
        <taxon>Multicrustacea</taxon>
        <taxon>Malacostraca</taxon>
        <taxon>Eumalacostraca</taxon>
        <taxon>Eucarida</taxon>
        <taxon>Decapoda</taxon>
        <taxon>Pleocyemata</taxon>
        <taxon>Brachyura</taxon>
        <taxon>Eubrachyura</taxon>
        <taxon>Portunoidea</taxon>
        <taxon>Portunidae</taxon>
        <taxon>Portuninae</taxon>
        <taxon>Scylla</taxon>
    </lineage>
</organism>
<gene>
    <name evidence="2" type="ORF">O3P69_005462</name>
</gene>
<dbReference type="AlphaFoldDB" id="A0AAW0U9G0"/>
<evidence type="ECO:0000313" key="3">
    <source>
        <dbReference type="Proteomes" id="UP001487740"/>
    </source>
</evidence>
<keyword evidence="3" id="KW-1185">Reference proteome</keyword>
<reference evidence="2 3" key="1">
    <citation type="submission" date="2023-03" db="EMBL/GenBank/DDBJ databases">
        <title>High-quality genome of Scylla paramamosain provides insights in environmental adaptation.</title>
        <authorList>
            <person name="Zhang L."/>
        </authorList>
    </citation>
    <scope>NUCLEOTIDE SEQUENCE [LARGE SCALE GENOMIC DNA]</scope>
    <source>
        <strain evidence="2">LZ_2023a</strain>
        <tissue evidence="2">Muscle</tissue>
    </source>
</reference>